<dbReference type="GO" id="GO:0110154">
    <property type="term" value="P:RNA decapping"/>
    <property type="evidence" value="ECO:0007669"/>
    <property type="project" value="TreeGrafter"/>
</dbReference>
<gene>
    <name evidence="2" type="ORF">MGEO_12095</name>
</gene>
<dbReference type="PANTHER" id="PTHR42850">
    <property type="entry name" value="METALLOPHOSPHOESTERASE"/>
    <property type="match status" value="1"/>
</dbReference>
<dbReference type="Proteomes" id="UP000193926">
    <property type="component" value="Unassembled WGS sequence"/>
</dbReference>
<accession>A0A1X4NJS0</accession>
<dbReference type="GO" id="GO:0005737">
    <property type="term" value="C:cytoplasm"/>
    <property type="evidence" value="ECO:0007669"/>
    <property type="project" value="TreeGrafter"/>
</dbReference>
<dbReference type="PANTHER" id="PTHR42850:SF4">
    <property type="entry name" value="ZINC-DEPENDENT ENDOPOLYPHOSPHATASE"/>
    <property type="match status" value="1"/>
</dbReference>
<feature type="domain" description="Calcineurin-like phosphoesterase" evidence="1">
    <location>
        <begin position="27"/>
        <end position="187"/>
    </location>
</feature>
<dbReference type="Gene3D" id="3.60.21.10">
    <property type="match status" value="1"/>
</dbReference>
<evidence type="ECO:0000313" key="3">
    <source>
        <dbReference type="Proteomes" id="UP000193926"/>
    </source>
</evidence>
<dbReference type="GO" id="GO:0016791">
    <property type="term" value="F:phosphatase activity"/>
    <property type="evidence" value="ECO:0007669"/>
    <property type="project" value="TreeGrafter"/>
</dbReference>
<name>A0A1X4NJS0_9RHOB</name>
<dbReference type="STRING" id="1123756.MGEO_12095"/>
<evidence type="ECO:0000259" key="1">
    <source>
        <dbReference type="Pfam" id="PF00149"/>
    </source>
</evidence>
<dbReference type="AlphaFoldDB" id="A0A1X4NJS0"/>
<sequence length="245" mass="26998">MKIPTLFGKRKQPEPEVHFDPVKPDAPFCVIGDIHGRLDLFTTLVAALPKDTTIICVGDLVDRGDQSAQVLRFAMDNELISPLMGNHEQMMLNFLKSPETEGRRWLRNGGLQTLASFGIAGITEATSGDTLIRVRDDLYEAMGEDMLIWLSGLDCIAWSGNVAVVHAGANPAIPLEQHDPDTFIWGHADFRKIPRSDGFWIVHGHTIVDRPKMRDGRISIDTGAYATGQLTAAVFTPEGVEFMST</sequence>
<evidence type="ECO:0000313" key="2">
    <source>
        <dbReference type="EMBL" id="OSQ50536.1"/>
    </source>
</evidence>
<dbReference type="SUPFAM" id="SSF56300">
    <property type="entry name" value="Metallo-dependent phosphatases"/>
    <property type="match status" value="1"/>
</dbReference>
<dbReference type="InterPro" id="IPR029052">
    <property type="entry name" value="Metallo-depent_PP-like"/>
</dbReference>
<reference evidence="2 3" key="1">
    <citation type="submission" date="2014-03" db="EMBL/GenBank/DDBJ databases">
        <title>The draft genome sequence of Marivita geojedonensis KCTC 23882.</title>
        <authorList>
            <person name="Lai Q."/>
            <person name="Shao Z."/>
        </authorList>
    </citation>
    <scope>NUCLEOTIDE SEQUENCE [LARGE SCALE GENOMIC DNA]</scope>
    <source>
        <strain evidence="2 3">DPG-138</strain>
    </source>
</reference>
<organism evidence="2 3">
    <name type="scientific">Marivita geojedonensis</name>
    <dbReference type="NCBI Taxonomy" id="1123756"/>
    <lineage>
        <taxon>Bacteria</taxon>
        <taxon>Pseudomonadati</taxon>
        <taxon>Pseudomonadota</taxon>
        <taxon>Alphaproteobacteria</taxon>
        <taxon>Rhodobacterales</taxon>
        <taxon>Roseobacteraceae</taxon>
        <taxon>Marivita</taxon>
    </lineage>
</organism>
<proteinExistence type="predicted"/>
<dbReference type="GO" id="GO:0008803">
    <property type="term" value="F:bis(5'-nucleosyl)-tetraphosphatase (symmetrical) activity"/>
    <property type="evidence" value="ECO:0007669"/>
    <property type="project" value="TreeGrafter"/>
</dbReference>
<dbReference type="EMBL" id="JFKC01000011">
    <property type="protein sequence ID" value="OSQ50536.1"/>
    <property type="molecule type" value="Genomic_DNA"/>
</dbReference>
<dbReference type="InterPro" id="IPR004843">
    <property type="entry name" value="Calcineurin-like_PHP"/>
</dbReference>
<dbReference type="InterPro" id="IPR050126">
    <property type="entry name" value="Ap4A_hydrolase"/>
</dbReference>
<protein>
    <recommendedName>
        <fullName evidence="1">Calcineurin-like phosphoesterase domain-containing protein</fullName>
    </recommendedName>
</protein>
<dbReference type="Pfam" id="PF00149">
    <property type="entry name" value="Metallophos"/>
    <property type="match status" value="1"/>
</dbReference>
<comment type="caution">
    <text evidence="2">The sequence shown here is derived from an EMBL/GenBank/DDBJ whole genome shotgun (WGS) entry which is preliminary data.</text>
</comment>
<keyword evidence="3" id="KW-1185">Reference proteome</keyword>
<dbReference type="RefSeq" id="WP_085637902.1">
    <property type="nucleotide sequence ID" value="NZ_JFKC01000011.1"/>
</dbReference>